<dbReference type="VEuPathDB" id="FungiDB:HCDG_03056"/>
<organism evidence="2 3">
    <name type="scientific">Ajellomyces capsulatus (strain H143)</name>
    <name type="common">Darling's disease fungus</name>
    <name type="synonym">Histoplasma capsulatum</name>
    <dbReference type="NCBI Taxonomy" id="544712"/>
    <lineage>
        <taxon>Eukaryota</taxon>
        <taxon>Fungi</taxon>
        <taxon>Dikarya</taxon>
        <taxon>Ascomycota</taxon>
        <taxon>Pezizomycotina</taxon>
        <taxon>Eurotiomycetes</taxon>
        <taxon>Eurotiomycetidae</taxon>
        <taxon>Onygenales</taxon>
        <taxon>Ajellomycetaceae</taxon>
        <taxon>Histoplasma</taxon>
    </lineage>
</organism>
<evidence type="ECO:0000256" key="1">
    <source>
        <dbReference type="SAM" id="MobiDB-lite"/>
    </source>
</evidence>
<dbReference type="OrthoDB" id="10649701at2759"/>
<gene>
    <name evidence="2" type="ORF">HCDG_03056</name>
</gene>
<dbReference type="Proteomes" id="UP000002624">
    <property type="component" value="Unassembled WGS sequence"/>
</dbReference>
<accession>C6HA25</accession>
<feature type="region of interest" description="Disordered" evidence="1">
    <location>
        <begin position="1"/>
        <end position="43"/>
    </location>
</feature>
<name>C6HA25_AJECH</name>
<feature type="compositionally biased region" description="Low complexity" evidence="1">
    <location>
        <begin position="60"/>
        <end position="69"/>
    </location>
</feature>
<dbReference type="HOGENOM" id="CLU_1309785_0_0_1"/>
<reference evidence="3" key="1">
    <citation type="submission" date="2009-05" db="EMBL/GenBank/DDBJ databases">
        <title>The genome sequence of Ajellomyces capsulatus strain H143.</title>
        <authorList>
            <person name="Champion M."/>
            <person name="Cuomo C.A."/>
            <person name="Ma L.-J."/>
            <person name="Henn M.R."/>
            <person name="Sil A."/>
            <person name="Goldman B."/>
            <person name="Young S.K."/>
            <person name="Kodira C.D."/>
            <person name="Zeng Q."/>
            <person name="Koehrsen M."/>
            <person name="Alvarado L."/>
            <person name="Berlin A.M."/>
            <person name="Borenstein D."/>
            <person name="Chen Z."/>
            <person name="Engels R."/>
            <person name="Freedman E."/>
            <person name="Gellesch M."/>
            <person name="Goldberg J."/>
            <person name="Griggs A."/>
            <person name="Gujja S."/>
            <person name="Heiman D.I."/>
            <person name="Hepburn T.A."/>
            <person name="Howarth C."/>
            <person name="Jen D."/>
            <person name="Larson L."/>
            <person name="Lewis B."/>
            <person name="Mehta T."/>
            <person name="Park D."/>
            <person name="Pearson M."/>
            <person name="Roberts A."/>
            <person name="Saif S."/>
            <person name="Shea T.D."/>
            <person name="Shenoy N."/>
            <person name="Sisk P."/>
            <person name="Stolte C."/>
            <person name="Sykes S."/>
            <person name="Walk T."/>
            <person name="White J."/>
            <person name="Yandava C."/>
            <person name="Klein B."/>
            <person name="McEwen J.G."/>
            <person name="Puccia R."/>
            <person name="Goldman G.H."/>
            <person name="Felipe M.S."/>
            <person name="Nino-Vega G."/>
            <person name="San-Blas G."/>
            <person name="Taylor J.W."/>
            <person name="Mendoza L."/>
            <person name="Galagan J.E."/>
            <person name="Nusbaum C."/>
            <person name="Birren B.W."/>
        </authorList>
    </citation>
    <scope>NUCLEOTIDE SEQUENCE [LARGE SCALE GENOMIC DNA]</scope>
    <source>
        <strain evidence="3">H143</strain>
    </source>
</reference>
<proteinExistence type="predicted"/>
<evidence type="ECO:0000313" key="3">
    <source>
        <dbReference type="Proteomes" id="UP000002624"/>
    </source>
</evidence>
<protein>
    <submittedName>
        <fullName evidence="2">Uncharacterized protein</fullName>
    </submittedName>
</protein>
<dbReference type="EMBL" id="GG692421">
    <property type="protein sequence ID" value="EER43158.1"/>
    <property type="molecule type" value="Genomic_DNA"/>
</dbReference>
<feature type="region of interest" description="Disordered" evidence="1">
    <location>
        <begin position="60"/>
        <end position="86"/>
    </location>
</feature>
<sequence length="210" mass="23277">MARTEGYSPAPAHRAHTFQKVTRNRTGGLEDSGKWDSPSRVPSMRCRSLEEGWALWRDSSTSESASPISARNSHPPELTSRKVPCQSHARHACSTRHSRRIQLAARSLGLLHTSFVGAKASRGDLTAEGQADSGPLTGFEKVAPSRVVCRRRENIHSYDCDSYIVAKTKIGTECGYVLSQAARTDCRWVYGWLLGWKQKTASDDGKKKDF</sequence>
<evidence type="ECO:0000313" key="2">
    <source>
        <dbReference type="EMBL" id="EER43158.1"/>
    </source>
</evidence>
<dbReference type="AlphaFoldDB" id="C6HA25"/>